<sequence length="618" mass="64604">MCAAAFGALVVPAMAQWVDPNPPVLGPDDYPPVATDDPPDAAKTPKPPKQTPSNQATGAPQTLTPGADQGPVVQPYVPPPKDLTGPVEVGSLGTPEGSPVGTLDSSNGGFGDRLWSGSDRANAEKLLAKAPLVSGDKVLRDLVRRAVLTRAAAPPGQAKKAFVTMRIERLLDAGLIQEAGALAAEAQVPNDDGFARVQAEAVLLANRAQDACGPATAARQNGDDTFWMQLRAYCAEVTGDTATAELTHQVMKAQGRNDPAYDTLVESVLTKKPLAPGAITKPTAMHIFLLQQAGLPVTETLARTMGTPENLLAMRDTRNPPRARFEAAERIVSTGAVSPAELIKVADAQDLPLGKVASAAGEAPNLPFFMGQVLLRRAATIETRPGAKAELAMTALSLGEKYKLSRLASALQADVIASIKPGPGLHAYARPFARALVLAGKPEAAAAWTTGDPVMKVLVAFASNNPQRIAATQADLKAFAIGLAKNPPDPDQDRAYKALALGLLDIVNYPLPPEAKAAAVQAQSGTWDGVHPGPGQMRTMVEIAGTPERRGEAILMLTGLVHSYGLKDLAPDATITFVRLLREMNEDKAANALAVEALAEYVPPPPPPQAPAPQASAR</sequence>
<feature type="compositionally biased region" description="Polar residues" evidence="1">
    <location>
        <begin position="53"/>
        <end position="64"/>
    </location>
</feature>
<proteinExistence type="predicted"/>
<gene>
    <name evidence="3" type="ORF">GCM10008942_29190</name>
</gene>
<dbReference type="EMBL" id="BAAADD010000008">
    <property type="protein sequence ID" value="GAA0578477.1"/>
    <property type="molecule type" value="Genomic_DNA"/>
</dbReference>
<evidence type="ECO:0000256" key="2">
    <source>
        <dbReference type="SAM" id="SignalP"/>
    </source>
</evidence>
<accession>A0ABN1F0D1</accession>
<protein>
    <recommendedName>
        <fullName evidence="5">Antifreeze glycopeptide polyprotein</fullName>
    </recommendedName>
</protein>
<feature type="signal peptide" evidence="2">
    <location>
        <begin position="1"/>
        <end position="15"/>
    </location>
</feature>
<feature type="compositionally biased region" description="Low complexity" evidence="1">
    <location>
        <begin position="27"/>
        <end position="44"/>
    </location>
</feature>
<evidence type="ECO:0000256" key="1">
    <source>
        <dbReference type="SAM" id="MobiDB-lite"/>
    </source>
</evidence>
<reference evidence="3 4" key="1">
    <citation type="journal article" date="2019" name="Int. J. Syst. Evol. Microbiol.">
        <title>The Global Catalogue of Microorganisms (GCM) 10K type strain sequencing project: providing services to taxonomists for standard genome sequencing and annotation.</title>
        <authorList>
            <consortium name="The Broad Institute Genomics Platform"/>
            <consortium name="The Broad Institute Genome Sequencing Center for Infectious Disease"/>
            <person name="Wu L."/>
            <person name="Ma J."/>
        </authorList>
    </citation>
    <scope>NUCLEOTIDE SEQUENCE [LARGE SCALE GENOMIC DNA]</scope>
    <source>
        <strain evidence="3 4">JCM 15089</strain>
    </source>
</reference>
<dbReference type="Proteomes" id="UP001499951">
    <property type="component" value="Unassembled WGS sequence"/>
</dbReference>
<evidence type="ECO:0008006" key="5">
    <source>
        <dbReference type="Google" id="ProtNLM"/>
    </source>
</evidence>
<comment type="caution">
    <text evidence="3">The sequence shown here is derived from an EMBL/GenBank/DDBJ whole genome shotgun (WGS) entry which is preliminary data.</text>
</comment>
<feature type="region of interest" description="Disordered" evidence="1">
    <location>
        <begin position="20"/>
        <end position="116"/>
    </location>
</feature>
<evidence type="ECO:0000313" key="3">
    <source>
        <dbReference type="EMBL" id="GAA0578477.1"/>
    </source>
</evidence>
<organism evidence="3 4">
    <name type="scientific">Rhizomicrobium electricum</name>
    <dbReference type="NCBI Taxonomy" id="480070"/>
    <lineage>
        <taxon>Bacteria</taxon>
        <taxon>Pseudomonadati</taxon>
        <taxon>Pseudomonadota</taxon>
        <taxon>Alphaproteobacteria</taxon>
        <taxon>Micropepsales</taxon>
        <taxon>Micropepsaceae</taxon>
        <taxon>Rhizomicrobium</taxon>
    </lineage>
</organism>
<keyword evidence="4" id="KW-1185">Reference proteome</keyword>
<evidence type="ECO:0000313" key="4">
    <source>
        <dbReference type="Proteomes" id="UP001499951"/>
    </source>
</evidence>
<keyword evidence="2" id="KW-0732">Signal</keyword>
<feature type="chain" id="PRO_5047086875" description="Antifreeze glycopeptide polyprotein" evidence="2">
    <location>
        <begin position="16"/>
        <end position="618"/>
    </location>
</feature>
<name>A0ABN1F0D1_9PROT</name>